<dbReference type="InterPro" id="IPR006594">
    <property type="entry name" value="LisH"/>
</dbReference>
<feature type="region of interest" description="Disordered" evidence="6">
    <location>
        <begin position="1296"/>
        <end position="1347"/>
    </location>
</feature>
<dbReference type="Gene3D" id="2.130.10.10">
    <property type="entry name" value="YVTN repeat-like/Quinoprotein amine dehydrogenase"/>
    <property type="match status" value="1"/>
</dbReference>
<evidence type="ECO:0000256" key="4">
    <source>
        <dbReference type="ARBA" id="ARBA00022786"/>
    </source>
</evidence>
<feature type="compositionally biased region" description="Polar residues" evidence="6">
    <location>
        <begin position="1333"/>
        <end position="1346"/>
    </location>
</feature>
<dbReference type="PANTHER" id="PTHR13129">
    <property type="entry name" value="VPRBP PROTEIN-RELATED"/>
    <property type="match status" value="1"/>
</dbReference>
<dbReference type="PROSITE" id="PS50896">
    <property type="entry name" value="LISH"/>
    <property type="match status" value="1"/>
</dbReference>
<dbReference type="InterPro" id="IPR033270">
    <property type="entry name" value="VPRBP/DCAF1"/>
</dbReference>
<dbReference type="SUPFAM" id="SSF48371">
    <property type="entry name" value="ARM repeat"/>
    <property type="match status" value="1"/>
</dbReference>
<accession>A0ABP0USH9</accession>
<dbReference type="InterPro" id="IPR015943">
    <property type="entry name" value="WD40/YVTN_repeat-like_dom_sf"/>
</dbReference>
<evidence type="ECO:0000256" key="3">
    <source>
        <dbReference type="ARBA" id="ARBA00008845"/>
    </source>
</evidence>
<feature type="compositionally biased region" description="Acidic residues" evidence="6">
    <location>
        <begin position="1901"/>
        <end position="1971"/>
    </location>
</feature>
<proteinExistence type="inferred from homology"/>
<reference evidence="7" key="1">
    <citation type="submission" date="2024-02" db="EMBL/GenBank/DDBJ databases">
        <authorList>
            <consortium name="ELIXIR-Norway"/>
            <consortium name="Elixir Norway"/>
        </authorList>
    </citation>
    <scope>NUCLEOTIDE SEQUENCE</scope>
</reference>
<evidence type="ECO:0008006" key="9">
    <source>
        <dbReference type="Google" id="ProtNLM"/>
    </source>
</evidence>
<dbReference type="SMART" id="SM00667">
    <property type="entry name" value="LisH"/>
    <property type="match status" value="1"/>
</dbReference>
<feature type="compositionally biased region" description="Basic and acidic residues" evidence="6">
    <location>
        <begin position="372"/>
        <end position="398"/>
    </location>
</feature>
<feature type="region of interest" description="Disordered" evidence="6">
    <location>
        <begin position="1891"/>
        <end position="2006"/>
    </location>
</feature>
<comment type="similarity">
    <text evidence="3">Belongs to the VPRBP/DCAF1 family.</text>
</comment>
<evidence type="ECO:0000256" key="5">
    <source>
        <dbReference type="ARBA" id="ARBA00023242"/>
    </source>
</evidence>
<feature type="compositionally biased region" description="Low complexity" evidence="6">
    <location>
        <begin position="1297"/>
        <end position="1310"/>
    </location>
</feature>
<evidence type="ECO:0000313" key="7">
    <source>
        <dbReference type="EMBL" id="CAK9228774.1"/>
    </source>
</evidence>
<keyword evidence="4" id="KW-0833">Ubl conjugation pathway</keyword>
<feature type="compositionally biased region" description="Acidic residues" evidence="6">
    <location>
        <begin position="336"/>
        <end position="346"/>
    </location>
</feature>
<sequence length="2016" mass="216661">MAEDGREVIAAEEGVEELVEAVAMMEGSRGAGVGADAGSSGAEDLVHKARGLMRRIVAGRASPSPCLLHSLAAILEQEESRYGQHAGHPYTNNSRSSHTIGRLVNLIREDDDFFELLSTRLLVEPGHTTKVRAAAARLLLACVSSWMYPHIFEEEVLASIKNWVVEDSPKPVVEGPNGMAICHSTRNCFTTSDAMDREILRTYATGLLAVALGGGDVVEDVLTTGMVAQLMHYLRVRVLGESGPDGTMENKSGGASGCRGRDDVRGRVRPPIEASKTLETCAPESFTEDQETDSISDRKFDTKGKHKDAEEGHQEENEIVEDNGGLEAAEVSLCTDEVDEDADEWVNEDKRRRKDRRDGKNRPADWFCNNRPFRDNEPEEAGRAEPSRRRSDIRERGGGKVRGKGKASDGVVEPEKVQAPSSTIMHGGTCYVDGIRTRKSLLDKSSARLEIGLEGQSDMRVKDDGGLDKEAVLVGSTDISVVMQRAKSAAQAEARAANAPLEAVTAAGDAAADLVKVAALEALEASNDEEVILLAANTAAATVVDAAVATSLNSKVVVKDAPEVLKSAAKDGHECELEEKGDCIVDIEAIATLREQYCVQCLEKMGEYLEVLGPVLHERGVDVCLALLQRLSRDSSSPKDMAMLSDVLKLICALAAHRKFAALLVDRGGVQQLLNTPRVPQTLTGISLCLFAFASLQGVMERVCTLPPSVVQEIVAVALFLLGCAQDPARRNAALFFGGSFVFRAILDAFDSQDGLRKVLMLLRNAAALRSGGGSGTSSAVAASAGSRSDRSLAAEVLTSSGKQIAYHTCVALRQYFRAHLLLLVDSLRPYRGHRGGSRSGISGRAIYKPLDLSNEAMETIILQLQRDRKLGPAFVRARWAPLEKFMSYGGHTILIELAQAAPGERYLHEIAQHALGVLQIVSLVPYTRRLVVGSTLSNDRSGMAVFLDSASGAAFCDPEVIQAALLVLVNLVCPPPSVCSRPVPAPNTPATVVPPPSNQPPTTAVNFETKGWASRGEVFPDKNGGGVSSPAVVGDRRISLGPGSGGSALAAYMEQGYRFAREAVRSNNGIKVLLHLLHPRTVLPPTALDCIRALACRVLLGLARDDTIAHILTKLQVGKLLSELLRDVGSQAGRQAAGAGSGEQGRWQAELSRVALELIAIVTNAGRANTVAASEAAAPTLRRIERAAIAAATPISYHSRELLQLIHEHLIGSGLTSAAAALLKEAQLKPLPSFVPAPSVLLTSASTENLADDLQWPAGRVPGGFLAAASKQASRDDEVVSSSQLFVPSRRRPGFSAALSASPKSSPTPGSVLKKSLSNKESRLQPGRINEYQETLQPGKSSTGTEYAESMFKTPTSHRNLPVKRKASDRDMLLLSPSKRICFADPATSPCVTPLNSGLRASTAVDSSSIPVSGFSTISQQDPTSAKSVGLQVLAEKSDVAASQFELPNNTDLQQSPYMPLRQYINTPINCHSHFSSNTGLLLEPRIPSAEHATLDSLVVQYLKHQHRQCPAPITTLPPLSLLHPHVCPEPSRALDASLNTAARLAIRQICPPFGGMHGRRRDRHFVYSRFRPWRTCRDEAVLLTATTFLGHASCLAAGSHAGDIRLFDSSTGNILEMHMGYASPITLLQSAPHTLAGNGGSRTGQLLLSSTSYDVRLWNSAALSSGSMHVFEDCRAARFNHAGRRFGAVALESSAKEVLLYDVESCKLEQRLSDSSITSPGLPRGHAQTSMHFSPDDVLILWTGVLWDHRLPRAIHRFDQFTDYGGGGFHPAGNEVIINSEVWDLRSFKLLRSVPSLDQTAITFNTTGDVIYATLRRNSDDIMAALHPRRVRHPLFAAFRTMDAVDYSDIATTPVDRCVLDLATEPTDSFIAVVAMEGNDEMDSFARLYEVGRRRPTDDDSDPDDGGESEEEDTEGEEEDEDAELHDDEDIDLGSNDEDDGSGDNEDVDDDADADFGDTTDDEGSDDGLGDSILELISDGDEGPARGAFSSGDEGSGGEFGDDIGFNDMVHGFF</sequence>
<dbReference type="Proteomes" id="UP001497512">
    <property type="component" value="Chromosome 6"/>
</dbReference>
<dbReference type="InterPro" id="IPR016024">
    <property type="entry name" value="ARM-type_fold"/>
</dbReference>
<dbReference type="InterPro" id="IPR036322">
    <property type="entry name" value="WD40_repeat_dom_sf"/>
</dbReference>
<comment type="pathway">
    <text evidence="2">Protein modification; protein ubiquitination.</text>
</comment>
<keyword evidence="8" id="KW-1185">Reference proteome</keyword>
<evidence type="ECO:0000256" key="2">
    <source>
        <dbReference type="ARBA" id="ARBA00004906"/>
    </source>
</evidence>
<feature type="compositionally biased region" description="Basic and acidic residues" evidence="6">
    <location>
        <begin position="295"/>
        <end position="316"/>
    </location>
</feature>
<evidence type="ECO:0000313" key="8">
    <source>
        <dbReference type="Proteomes" id="UP001497512"/>
    </source>
</evidence>
<gene>
    <name evidence="7" type="ORF">CSSPTR1EN2_LOCUS19401</name>
</gene>
<dbReference type="PANTHER" id="PTHR13129:SF4">
    <property type="entry name" value="DDB1- AND CUL4-ASSOCIATED FACTOR 1"/>
    <property type="match status" value="1"/>
</dbReference>
<dbReference type="EMBL" id="OZ019898">
    <property type="protein sequence ID" value="CAK9228774.1"/>
    <property type="molecule type" value="Genomic_DNA"/>
</dbReference>
<name>A0ABP0USH9_9BRYO</name>
<comment type="subcellular location">
    <subcellularLocation>
        <location evidence="1">Nucleus</location>
    </subcellularLocation>
</comment>
<protein>
    <recommendedName>
        <fullName evidence="9">LisH domain-containing protein</fullName>
    </recommendedName>
</protein>
<dbReference type="SUPFAM" id="SSF50978">
    <property type="entry name" value="WD40 repeat-like"/>
    <property type="match status" value="1"/>
</dbReference>
<evidence type="ECO:0000256" key="6">
    <source>
        <dbReference type="SAM" id="MobiDB-lite"/>
    </source>
</evidence>
<keyword evidence="5" id="KW-0539">Nucleus</keyword>
<organism evidence="7 8">
    <name type="scientific">Sphagnum troendelagicum</name>
    <dbReference type="NCBI Taxonomy" id="128251"/>
    <lineage>
        <taxon>Eukaryota</taxon>
        <taxon>Viridiplantae</taxon>
        <taxon>Streptophyta</taxon>
        <taxon>Embryophyta</taxon>
        <taxon>Bryophyta</taxon>
        <taxon>Sphagnophytina</taxon>
        <taxon>Sphagnopsida</taxon>
        <taxon>Sphagnales</taxon>
        <taxon>Sphagnaceae</taxon>
        <taxon>Sphagnum</taxon>
    </lineage>
</organism>
<evidence type="ECO:0000256" key="1">
    <source>
        <dbReference type="ARBA" id="ARBA00004123"/>
    </source>
</evidence>
<feature type="region of interest" description="Disordered" evidence="6">
    <location>
        <begin position="242"/>
        <end position="422"/>
    </location>
</feature>